<reference evidence="1 2" key="1">
    <citation type="submission" date="2014-06" db="EMBL/GenBank/DDBJ databases">
        <authorList>
            <person name="Ngugi D.K."/>
            <person name="Blom J."/>
            <person name="Alam I."/>
            <person name="Rashid M."/>
            <person name="Ba Alawi W."/>
            <person name="Zhang G."/>
            <person name="Hikmawan T."/>
            <person name="Guan Y."/>
            <person name="Antunes A."/>
            <person name="Siam R."/>
            <person name="ElDorry H."/>
            <person name="Bajic V."/>
            <person name="Stingl U."/>
        </authorList>
    </citation>
    <scope>NUCLEOTIDE SEQUENCE [LARGE SCALE GENOMIC DNA]</scope>
    <source>
        <strain evidence="1">SCGC AAA799-N04</strain>
    </source>
</reference>
<protein>
    <submittedName>
        <fullName evidence="1">Uncharacterized protein</fullName>
    </submittedName>
</protein>
<dbReference type="InterPro" id="IPR036390">
    <property type="entry name" value="WH_DNA-bd_sf"/>
</dbReference>
<sequence length="207" mass="24344">MKVIGEWMERKRGQVRERIFRVLLNHADEKLTKYRISKESEANIAWVIKTLRKLEKMGIVKSTEVRDYRKLIHHWRKLRTTPDKREYMVQNPLDLLKSAKLKYALTTYAAENLIQKYLFPSRIDFYIDPKDKVKWHNILSQEGLVGKGNTRVLIGDTHVFYNLSEKEGLKTVSVPQLVVDLLREGGPCAEAAEMLIEKEEEQLVHRK</sequence>
<dbReference type="SUPFAM" id="SSF46785">
    <property type="entry name" value="Winged helix' DNA-binding domain"/>
    <property type="match status" value="1"/>
</dbReference>
<organism evidence="1 2">
    <name type="scientific">Marine Group I thaumarchaeote SCGC AAA799-N04</name>
    <dbReference type="NCBI Taxonomy" id="1502293"/>
    <lineage>
        <taxon>Archaea</taxon>
        <taxon>Nitrososphaerota</taxon>
        <taxon>Marine Group I</taxon>
    </lineage>
</organism>
<dbReference type="AlphaFoldDB" id="A0A081RNU9"/>
<keyword evidence="2" id="KW-1185">Reference proteome</keyword>
<dbReference type="EMBL" id="JOKN01000007">
    <property type="protein sequence ID" value="KEQ56872.1"/>
    <property type="molecule type" value="Genomic_DNA"/>
</dbReference>
<evidence type="ECO:0000313" key="2">
    <source>
        <dbReference type="Proteomes" id="UP000028059"/>
    </source>
</evidence>
<gene>
    <name evidence="1" type="ORF">AAA799N04_00542</name>
</gene>
<comment type="caution">
    <text evidence="1">The sequence shown here is derived from an EMBL/GenBank/DDBJ whole genome shotgun (WGS) entry which is preliminary data.</text>
</comment>
<proteinExistence type="predicted"/>
<dbReference type="Proteomes" id="UP000028059">
    <property type="component" value="Unassembled WGS sequence"/>
</dbReference>
<evidence type="ECO:0000313" key="1">
    <source>
        <dbReference type="EMBL" id="KEQ56872.1"/>
    </source>
</evidence>
<accession>A0A081RNU9</accession>
<name>A0A081RNU9_9ARCH</name>